<feature type="region of interest" description="Disordered" evidence="1">
    <location>
        <begin position="110"/>
        <end position="144"/>
    </location>
</feature>
<reference evidence="2" key="1">
    <citation type="journal article" date="2015" name="Nature">
        <title>Complex archaea that bridge the gap between prokaryotes and eukaryotes.</title>
        <authorList>
            <person name="Spang A."/>
            <person name="Saw J.H."/>
            <person name="Jorgensen S.L."/>
            <person name="Zaremba-Niedzwiedzka K."/>
            <person name="Martijn J."/>
            <person name="Lind A.E."/>
            <person name="van Eijk R."/>
            <person name="Schleper C."/>
            <person name="Guy L."/>
            <person name="Ettema T.J."/>
        </authorList>
    </citation>
    <scope>NUCLEOTIDE SEQUENCE</scope>
</reference>
<protein>
    <submittedName>
        <fullName evidence="2">Uncharacterized protein</fullName>
    </submittedName>
</protein>
<organism evidence="2">
    <name type="scientific">marine sediment metagenome</name>
    <dbReference type="NCBI Taxonomy" id="412755"/>
    <lineage>
        <taxon>unclassified sequences</taxon>
        <taxon>metagenomes</taxon>
        <taxon>ecological metagenomes</taxon>
    </lineage>
</organism>
<name>A0A0F9D5L9_9ZZZZ</name>
<sequence>MGFGARRGLRRVLIPSTEEVLSPRQDIQVTVLGESGVRFSVDQAGNLKTRRVGARDRFDSERGRGSRELISAPLRDDQLESFFVQPRRPRGIAEAPETFRPRVAPRRPTRRALTPFTSQEGQPQETLRDVEFRSPPPIDITSLDQPPIEAKIFPEIKVIGSEGIVVFGGQKILDF</sequence>
<evidence type="ECO:0000313" key="2">
    <source>
        <dbReference type="EMBL" id="KKL48991.1"/>
    </source>
</evidence>
<proteinExistence type="predicted"/>
<dbReference type="AlphaFoldDB" id="A0A0F9D5L9"/>
<gene>
    <name evidence="2" type="ORF">LCGC14_2319960</name>
</gene>
<accession>A0A0F9D5L9</accession>
<dbReference type="EMBL" id="LAZR01033124">
    <property type="protein sequence ID" value="KKL48991.1"/>
    <property type="molecule type" value="Genomic_DNA"/>
</dbReference>
<comment type="caution">
    <text evidence="2">The sequence shown here is derived from an EMBL/GenBank/DDBJ whole genome shotgun (WGS) entry which is preliminary data.</text>
</comment>
<evidence type="ECO:0000256" key="1">
    <source>
        <dbReference type="SAM" id="MobiDB-lite"/>
    </source>
</evidence>